<keyword evidence="1" id="KW-1133">Transmembrane helix</keyword>
<organism evidence="2 3">
    <name type="scientific">Funneliformis geosporum</name>
    <dbReference type="NCBI Taxonomy" id="1117311"/>
    <lineage>
        <taxon>Eukaryota</taxon>
        <taxon>Fungi</taxon>
        <taxon>Fungi incertae sedis</taxon>
        <taxon>Mucoromycota</taxon>
        <taxon>Glomeromycotina</taxon>
        <taxon>Glomeromycetes</taxon>
        <taxon>Glomerales</taxon>
        <taxon>Glomeraceae</taxon>
        <taxon>Funneliformis</taxon>
    </lineage>
</organism>
<name>A0A9W4T4Z9_9GLOM</name>
<feature type="transmembrane region" description="Helical" evidence="1">
    <location>
        <begin position="240"/>
        <end position="258"/>
    </location>
</feature>
<proteinExistence type="predicted"/>
<gene>
    <name evidence="2" type="ORF">FWILDA_LOCUS15893</name>
</gene>
<evidence type="ECO:0000313" key="2">
    <source>
        <dbReference type="EMBL" id="CAI2193072.1"/>
    </source>
</evidence>
<accession>A0A9W4T4Z9</accession>
<comment type="caution">
    <text evidence="2">The sequence shown here is derived from an EMBL/GenBank/DDBJ whole genome shotgun (WGS) entry which is preliminary data.</text>
</comment>
<dbReference type="AlphaFoldDB" id="A0A9W4T4Z9"/>
<dbReference type="EMBL" id="CAMKVN010009031">
    <property type="protein sequence ID" value="CAI2193072.1"/>
    <property type="molecule type" value="Genomic_DNA"/>
</dbReference>
<keyword evidence="3" id="KW-1185">Reference proteome</keyword>
<keyword evidence="1" id="KW-0472">Membrane</keyword>
<keyword evidence="1" id="KW-0812">Transmembrane</keyword>
<sequence>RSKYEAGCYGSCGKRDCRDCCESCGQHTLINVSVVNVTSDMGISQSNPVLKMVIEVLQQLLHTEGVVTSLVIGLNSYEKKIVDRQGKIESWRIAADSPREPYKKVKEGGIEEIMSSEDKNNSVIVKETRQSASSNLIGNAGSIIRRVKNDNNNWRIELIQGQVWLIHNSAQRLESDLGSLIYNRQGFTNEEWEEIEKNVNNVSGSTNSRRPYYLSTQFVSQNTEVDKSMRLNENARTGEIFGMVGVIVAVVIVGVLVIKKYVDQTVRLDPVQFKDLLIALAHFLEEQKKLTSGLTKIEGELKLIRMESSEKRIIEIGEPARFPLITELPISLISKKKNQKENPIFTL</sequence>
<feature type="non-terminal residue" evidence="2">
    <location>
        <position position="347"/>
    </location>
</feature>
<dbReference type="Proteomes" id="UP001153678">
    <property type="component" value="Unassembled WGS sequence"/>
</dbReference>
<evidence type="ECO:0000313" key="3">
    <source>
        <dbReference type="Proteomes" id="UP001153678"/>
    </source>
</evidence>
<protein>
    <submittedName>
        <fullName evidence="2">13217_t:CDS:1</fullName>
    </submittedName>
</protein>
<reference evidence="2" key="1">
    <citation type="submission" date="2022-08" db="EMBL/GenBank/DDBJ databases">
        <authorList>
            <person name="Kallberg Y."/>
            <person name="Tangrot J."/>
            <person name="Rosling A."/>
        </authorList>
    </citation>
    <scope>NUCLEOTIDE SEQUENCE</scope>
    <source>
        <strain evidence="2">Wild A</strain>
    </source>
</reference>
<evidence type="ECO:0000256" key="1">
    <source>
        <dbReference type="SAM" id="Phobius"/>
    </source>
</evidence>